<organism evidence="1 2">
    <name type="scientific">Theobroma cacao</name>
    <name type="common">Cacao</name>
    <name type="synonym">Cocoa</name>
    <dbReference type="NCBI Taxonomy" id="3641"/>
    <lineage>
        <taxon>Eukaryota</taxon>
        <taxon>Viridiplantae</taxon>
        <taxon>Streptophyta</taxon>
        <taxon>Embryophyta</taxon>
        <taxon>Tracheophyta</taxon>
        <taxon>Spermatophyta</taxon>
        <taxon>Magnoliopsida</taxon>
        <taxon>eudicotyledons</taxon>
        <taxon>Gunneridae</taxon>
        <taxon>Pentapetalae</taxon>
        <taxon>rosids</taxon>
        <taxon>malvids</taxon>
        <taxon>Malvales</taxon>
        <taxon>Malvaceae</taxon>
        <taxon>Byttnerioideae</taxon>
        <taxon>Theobroma</taxon>
    </lineage>
</organism>
<dbReference type="Gramene" id="EOY02575">
    <property type="protein sequence ID" value="EOY02575"/>
    <property type="gene ID" value="TCM_017008"/>
</dbReference>
<dbReference type="eggNOG" id="ENOG502S5MM">
    <property type="taxonomic scope" value="Eukaryota"/>
</dbReference>
<keyword evidence="2" id="KW-1185">Reference proteome</keyword>
<dbReference type="EMBL" id="CM001882">
    <property type="protein sequence ID" value="EOY02575.1"/>
    <property type="molecule type" value="Genomic_DNA"/>
</dbReference>
<dbReference type="PANTHER" id="PTHR36795:SF2">
    <property type="entry name" value="OS01G0938400 PROTEIN"/>
    <property type="match status" value="1"/>
</dbReference>
<name>A0A061EC61_THECC</name>
<proteinExistence type="predicted"/>
<reference evidence="1 2" key="1">
    <citation type="journal article" date="2013" name="Genome Biol.">
        <title>The genome sequence of the most widely cultivated cacao type and its use to identify candidate genes regulating pod color.</title>
        <authorList>
            <person name="Motamayor J.C."/>
            <person name="Mockaitis K."/>
            <person name="Schmutz J."/>
            <person name="Haiminen N."/>
            <person name="Iii D.L."/>
            <person name="Cornejo O."/>
            <person name="Findley S.D."/>
            <person name="Zheng P."/>
            <person name="Utro F."/>
            <person name="Royaert S."/>
            <person name="Saski C."/>
            <person name="Jenkins J."/>
            <person name="Podicheti R."/>
            <person name="Zhao M."/>
            <person name="Scheffler B.E."/>
            <person name="Stack J.C."/>
            <person name="Feltus F.A."/>
            <person name="Mustiga G.M."/>
            <person name="Amores F."/>
            <person name="Phillips W."/>
            <person name="Marelli J.P."/>
            <person name="May G.D."/>
            <person name="Shapiro H."/>
            <person name="Ma J."/>
            <person name="Bustamante C.D."/>
            <person name="Schnell R.J."/>
            <person name="Main D."/>
            <person name="Gilbert D."/>
            <person name="Parida L."/>
            <person name="Kuhn D.N."/>
        </authorList>
    </citation>
    <scope>NUCLEOTIDE SEQUENCE [LARGE SCALE GENOMIC DNA]</scope>
    <source>
        <strain evidence="2">cv. Matina 1-6</strain>
    </source>
</reference>
<dbReference type="AlphaFoldDB" id="A0A061EC61"/>
<gene>
    <name evidence="1" type="ORF">TCM_017008</name>
</gene>
<dbReference type="Proteomes" id="UP000026915">
    <property type="component" value="Chromosome 4"/>
</dbReference>
<dbReference type="InParanoid" id="A0A061EC61"/>
<evidence type="ECO:0000313" key="1">
    <source>
        <dbReference type="EMBL" id="EOY02575.1"/>
    </source>
</evidence>
<dbReference type="FunCoup" id="A0A061EC61">
    <property type="interactions" value="107"/>
</dbReference>
<dbReference type="PANTHER" id="PTHR36795">
    <property type="entry name" value="OS01G0938400 PROTEIN"/>
    <property type="match status" value="1"/>
</dbReference>
<evidence type="ECO:0000313" key="2">
    <source>
        <dbReference type="Proteomes" id="UP000026915"/>
    </source>
</evidence>
<accession>A0A061EC61</accession>
<protein>
    <submittedName>
        <fullName evidence="1">Uncharacterized protein</fullName>
    </submittedName>
</protein>
<sequence>MAAAAKFSYQRLRNGDDELDVDDIGERLTGRSRSFYRLKRIPVRRRFRLKVPSLKRFLRGKIKLVRLSFAKVMKRLKDSQSHFGDLFVGNYVFIQVNPTTMKCFAKSCEGPGLKALPSRCISNTSVMEGINSLHHGDVRTFTNCLDVISSKMNESCDLAGVGRMGVRSQCLTPRKLTLDTFCYCWHLAAAPVALVWT</sequence>
<dbReference type="HOGENOM" id="CLU_1386355_0_0_1"/>